<comment type="subcellular location">
    <subcellularLocation>
        <location evidence="1">Secreted</location>
        <location evidence="1">Extracellular space</location>
    </subcellularLocation>
</comment>
<dbReference type="OrthoDB" id="409122at2759"/>
<dbReference type="PANTHER" id="PTHR14218">
    <property type="entry name" value="PROTEASE S8 TRIPEPTIDYL PEPTIDASE I CLN2"/>
    <property type="match status" value="1"/>
</dbReference>
<dbReference type="SUPFAM" id="SSF52743">
    <property type="entry name" value="Subtilisin-like"/>
    <property type="match status" value="1"/>
</dbReference>
<evidence type="ECO:0000313" key="13">
    <source>
        <dbReference type="Proteomes" id="UP000182658"/>
    </source>
</evidence>
<evidence type="ECO:0000259" key="11">
    <source>
        <dbReference type="PROSITE" id="PS51695"/>
    </source>
</evidence>
<feature type="binding site" evidence="8">
    <location>
        <position position="676"/>
    </location>
    <ligand>
        <name>Ca(2+)</name>
        <dbReference type="ChEBI" id="CHEBI:29108"/>
    </ligand>
</feature>
<evidence type="ECO:0000256" key="3">
    <source>
        <dbReference type="ARBA" id="ARBA00022723"/>
    </source>
</evidence>
<evidence type="ECO:0000256" key="4">
    <source>
        <dbReference type="ARBA" id="ARBA00022801"/>
    </source>
</evidence>
<accession>A0A1J7J671</accession>
<keyword evidence="5 8" id="KW-0720">Serine protease</keyword>
<evidence type="ECO:0000256" key="8">
    <source>
        <dbReference type="PROSITE-ProRule" id="PRU01032"/>
    </source>
</evidence>
<gene>
    <name evidence="12" type="ORF">CONLIGDRAFT_625318</name>
</gene>
<keyword evidence="2 8" id="KW-0645">Protease</keyword>
<dbReference type="Gene3D" id="3.40.50.200">
    <property type="entry name" value="Peptidase S8/S53 domain"/>
    <property type="match status" value="1"/>
</dbReference>
<evidence type="ECO:0000256" key="5">
    <source>
        <dbReference type="ARBA" id="ARBA00022825"/>
    </source>
</evidence>
<dbReference type="GO" id="GO:0046872">
    <property type="term" value="F:metal ion binding"/>
    <property type="evidence" value="ECO:0007669"/>
    <property type="project" value="UniProtKB-UniRule"/>
</dbReference>
<keyword evidence="3 8" id="KW-0479">Metal-binding</keyword>
<evidence type="ECO:0000313" key="12">
    <source>
        <dbReference type="EMBL" id="OIW22994.1"/>
    </source>
</evidence>
<feature type="chain" id="PRO_5013085953" description="Peptidase S53 domain-containing protein" evidence="10">
    <location>
        <begin position="19"/>
        <end position="697"/>
    </location>
</feature>
<dbReference type="Pfam" id="PF09286">
    <property type="entry name" value="Pro-kuma_activ"/>
    <property type="match status" value="1"/>
</dbReference>
<feature type="binding site" evidence="8">
    <location>
        <position position="674"/>
    </location>
    <ligand>
        <name>Ca(2+)</name>
        <dbReference type="ChEBI" id="CHEBI:29108"/>
    </ligand>
</feature>
<dbReference type="PROSITE" id="PS51695">
    <property type="entry name" value="SEDOLISIN"/>
    <property type="match status" value="1"/>
</dbReference>
<keyword evidence="13" id="KW-1185">Reference proteome</keyword>
<sequence length="697" mass="77077">MRLFLLAIAALGALTVEAGVVSLKTPAHGHAVRDPAGSGRLPRRRIPPSHLVHERHEPQHTEGWTRAERADPIAILPMRIGLKQSNVDLGNDLLMNISHPASPHYGKHMTSSEVIDFFAPAKESVDVVRNWLIGEGVPTERISQSANKQWIQFDASVAEAERILHTSYHVYEHEESGIRNIACHEYHVPRQIQHHIDYITPGIKLLNAGYDEKRTELARRRRRKRQTYEYDIAHIETDDADDIAMLRNPGSCTTSTTPACVRAQYQIPNGTRAARGNELGVFQSLSQHYNQRDLDTYFSNVAPWIPNGTHPELRSINGAEGPTTNQMAAGEEADLDFEVAIPLIYPQRAVLWQTDDEWYQLDQQKATTKYSGFFNTFFDAIDGSYCRLRAFGETGDCKREQCRDPEYPNPNADSGYQGQLMCGVYEPTNVIAISYSGVESVLPYSYMQRQCLEMLKLALQGVTVVESSGDHGVGGKRNDPKAGCLGPDRDVFSPRTMSNCPYVLSVGATVLVNDTCRGPGKYKEVAPTYFASGGGFSNVFPTPVWQRRHVDDYLFRANVSHLGYVGGGSNFSHVGVEPGKLFNKAGRGYPDVAAVGDNYLVHMQGFSDHLGGTSVAVPIWASILTLINEERLARGKGTVGFLHQVLYDHPEVFTDITTGSNPGCGGNGFTVHKGWDPVTGLGSPIYPKLLRLFLSLP</sequence>
<protein>
    <recommendedName>
        <fullName evidence="11">Peptidase S53 domain-containing protein</fullName>
    </recommendedName>
</protein>
<name>A0A1J7J671_9PEZI</name>
<organism evidence="12 13">
    <name type="scientific">Coniochaeta ligniaria NRRL 30616</name>
    <dbReference type="NCBI Taxonomy" id="1408157"/>
    <lineage>
        <taxon>Eukaryota</taxon>
        <taxon>Fungi</taxon>
        <taxon>Dikarya</taxon>
        <taxon>Ascomycota</taxon>
        <taxon>Pezizomycotina</taxon>
        <taxon>Sordariomycetes</taxon>
        <taxon>Sordariomycetidae</taxon>
        <taxon>Coniochaetales</taxon>
        <taxon>Coniochaetaceae</taxon>
        <taxon>Coniochaeta</taxon>
    </lineage>
</organism>
<reference evidence="12 13" key="1">
    <citation type="submission" date="2016-10" db="EMBL/GenBank/DDBJ databases">
        <title>Draft genome sequence of Coniochaeta ligniaria NRRL30616, a lignocellulolytic fungus for bioabatement of inhibitors in plant biomass hydrolysates.</title>
        <authorList>
            <consortium name="DOE Joint Genome Institute"/>
            <person name="Jimenez D.J."/>
            <person name="Hector R.E."/>
            <person name="Riley R."/>
            <person name="Sun H."/>
            <person name="Grigoriev I.V."/>
            <person name="Van Elsas J.D."/>
            <person name="Nichols N.N."/>
        </authorList>
    </citation>
    <scope>NUCLEOTIDE SEQUENCE [LARGE SCALE GENOMIC DNA]</scope>
    <source>
        <strain evidence="12 13">NRRL 30616</strain>
    </source>
</reference>
<evidence type="ECO:0000256" key="2">
    <source>
        <dbReference type="ARBA" id="ARBA00022670"/>
    </source>
</evidence>
<dbReference type="GO" id="GO:0004252">
    <property type="term" value="F:serine-type endopeptidase activity"/>
    <property type="evidence" value="ECO:0007669"/>
    <property type="project" value="UniProtKB-UniRule"/>
</dbReference>
<feature type="binding site" evidence="8">
    <location>
        <position position="656"/>
    </location>
    <ligand>
        <name>Ca(2+)</name>
        <dbReference type="ChEBI" id="CHEBI:29108"/>
    </ligand>
</feature>
<dbReference type="CDD" id="cd04056">
    <property type="entry name" value="Peptidases_S53"/>
    <property type="match status" value="1"/>
</dbReference>
<feature type="signal peptide" evidence="10">
    <location>
        <begin position="1"/>
        <end position="18"/>
    </location>
</feature>
<dbReference type="EMBL" id="KV875109">
    <property type="protein sequence ID" value="OIW22994.1"/>
    <property type="molecule type" value="Genomic_DNA"/>
</dbReference>
<dbReference type="SUPFAM" id="SSF54897">
    <property type="entry name" value="Protease propeptides/inhibitors"/>
    <property type="match status" value="1"/>
</dbReference>
<dbReference type="InterPro" id="IPR036852">
    <property type="entry name" value="Peptidase_S8/S53_dom_sf"/>
</dbReference>
<feature type="domain" description="Peptidase S53" evidence="11">
    <location>
        <begin position="255"/>
        <end position="696"/>
    </location>
</feature>
<keyword evidence="7" id="KW-0865">Zymogen</keyword>
<evidence type="ECO:0000256" key="9">
    <source>
        <dbReference type="SAM" id="MobiDB-lite"/>
    </source>
</evidence>
<dbReference type="InParanoid" id="A0A1J7J671"/>
<dbReference type="Proteomes" id="UP000182658">
    <property type="component" value="Unassembled WGS sequence"/>
</dbReference>
<dbReference type="GO" id="GO:0008240">
    <property type="term" value="F:tripeptidyl-peptidase activity"/>
    <property type="evidence" value="ECO:0007669"/>
    <property type="project" value="TreeGrafter"/>
</dbReference>
<keyword evidence="4 8" id="KW-0378">Hydrolase</keyword>
<feature type="active site" description="Charge relay system" evidence="8">
    <location>
        <position position="332"/>
    </location>
</feature>
<evidence type="ECO:0000256" key="10">
    <source>
        <dbReference type="SAM" id="SignalP"/>
    </source>
</evidence>
<evidence type="ECO:0000256" key="1">
    <source>
        <dbReference type="ARBA" id="ARBA00004239"/>
    </source>
</evidence>
<proteinExistence type="predicted"/>
<keyword evidence="6 8" id="KW-0106">Calcium</keyword>
<dbReference type="GO" id="GO:0006508">
    <property type="term" value="P:proteolysis"/>
    <property type="evidence" value="ECO:0007669"/>
    <property type="project" value="UniProtKB-KW"/>
</dbReference>
<keyword evidence="10" id="KW-0732">Signal</keyword>
<evidence type="ECO:0000256" key="7">
    <source>
        <dbReference type="ARBA" id="ARBA00023145"/>
    </source>
</evidence>
<comment type="cofactor">
    <cofactor evidence="8">
        <name>Ca(2+)</name>
        <dbReference type="ChEBI" id="CHEBI:29108"/>
    </cofactor>
    <text evidence="8">Binds 1 Ca(2+) ion per subunit.</text>
</comment>
<dbReference type="CDD" id="cd11377">
    <property type="entry name" value="Pro-peptidase_S53"/>
    <property type="match status" value="1"/>
</dbReference>
<feature type="active site" description="Charge relay system" evidence="8">
    <location>
        <position position="614"/>
    </location>
</feature>
<evidence type="ECO:0000256" key="6">
    <source>
        <dbReference type="ARBA" id="ARBA00022837"/>
    </source>
</evidence>
<dbReference type="PANTHER" id="PTHR14218:SF19">
    <property type="entry name" value="SERINE PROTEASE AORO, PUTATIVE (AFU_ORTHOLOGUE AFUA_6G10250)-RELATED"/>
    <property type="match status" value="1"/>
</dbReference>
<feature type="binding site" evidence="8">
    <location>
        <position position="655"/>
    </location>
    <ligand>
        <name>Ca(2+)</name>
        <dbReference type="ChEBI" id="CHEBI:29108"/>
    </ligand>
</feature>
<dbReference type="GO" id="GO:0005576">
    <property type="term" value="C:extracellular region"/>
    <property type="evidence" value="ECO:0007669"/>
    <property type="project" value="UniProtKB-SubCell"/>
</dbReference>
<dbReference type="InterPro" id="IPR030400">
    <property type="entry name" value="Sedolisin_dom"/>
</dbReference>
<dbReference type="InterPro" id="IPR050819">
    <property type="entry name" value="Tripeptidyl-peptidase_I"/>
</dbReference>
<dbReference type="InterPro" id="IPR015366">
    <property type="entry name" value="S53_propep"/>
</dbReference>
<feature type="active site" description="Charge relay system" evidence="8">
    <location>
        <position position="336"/>
    </location>
</feature>
<feature type="region of interest" description="Disordered" evidence="9">
    <location>
        <begin position="28"/>
        <end position="47"/>
    </location>
</feature>
<dbReference type="AlphaFoldDB" id="A0A1J7J671"/>
<dbReference type="SMART" id="SM00944">
    <property type="entry name" value="Pro-kuma_activ"/>
    <property type="match status" value="1"/>
</dbReference>
<dbReference type="STRING" id="1408157.A0A1J7J671"/>